<organism evidence="2 3">
    <name type="scientific">Eiseniibacteriota bacterium</name>
    <dbReference type="NCBI Taxonomy" id="2212470"/>
    <lineage>
        <taxon>Bacteria</taxon>
        <taxon>Candidatus Eiseniibacteriota</taxon>
    </lineage>
</organism>
<feature type="transmembrane region" description="Helical" evidence="1">
    <location>
        <begin position="20"/>
        <end position="39"/>
    </location>
</feature>
<reference evidence="2 3" key="1">
    <citation type="submission" date="2020-03" db="EMBL/GenBank/DDBJ databases">
        <title>Metabolic flexibility allows generalist bacteria to become dominant in a frequently disturbed ecosystem.</title>
        <authorList>
            <person name="Chen Y.-J."/>
            <person name="Leung P.M."/>
            <person name="Bay S.K."/>
            <person name="Hugenholtz P."/>
            <person name="Kessler A.J."/>
            <person name="Shelley G."/>
            <person name="Waite D.W."/>
            <person name="Cook P.L."/>
            <person name="Greening C."/>
        </authorList>
    </citation>
    <scope>NUCLEOTIDE SEQUENCE [LARGE SCALE GENOMIC DNA]</scope>
    <source>
        <strain evidence="2">SS_bin_28</strain>
    </source>
</reference>
<dbReference type="Gene3D" id="1.20.1640.10">
    <property type="entry name" value="Multidrug efflux transporter AcrB transmembrane domain"/>
    <property type="match status" value="1"/>
</dbReference>
<name>A0A7Y2H192_UNCEI</name>
<dbReference type="PRINTS" id="PR00702">
    <property type="entry name" value="ACRIFLAVINRP"/>
</dbReference>
<dbReference type="EMBL" id="JABDJR010000054">
    <property type="protein sequence ID" value="NNF05423.1"/>
    <property type="molecule type" value="Genomic_DNA"/>
</dbReference>
<sequence length="443" mass="48995">MSAPKERNDLKSFVTSRPVAVLMIFTAAVVFGFFSYGRLPVNLMPELSYPTLTIRTEYPGAAPEEVENDISRLIEEAVGVIGGLRNLSSVSRAEVSDVILEFSWDTKMSDATQDVLERLDSVFLPTEAKRPLILHFDPSLDPVMELSLAGTGDAFEGDEGLRRLRRLADRQVKRQLEPVKGVAAVRVKGGLEEEIHVLLEEEALRRTGVSIQQVINRLRQENINLAGGTIQEGRTEYLVRTLNEFKDLEQIQETIIATVDGREVRVSDLGRVLRANRDRQLVTRTNGSESVQLEIFKEADANMVALSKRIRTVLGDWKPGDEEDEDARGLAARLNKEEDAQLQLVADRSGFIESSINEVRNTAVLGGLLAVLVLFFFLRDVRTTLIIAVSIPLSLLMTFAPMNLLGTSLNIMSLGGLALGIGMLVDSSIVVLESIHRCRSEGD</sequence>
<dbReference type="Proteomes" id="UP000547674">
    <property type="component" value="Unassembled WGS sequence"/>
</dbReference>
<dbReference type="GO" id="GO:0042910">
    <property type="term" value="F:xenobiotic transmembrane transporter activity"/>
    <property type="evidence" value="ECO:0007669"/>
    <property type="project" value="TreeGrafter"/>
</dbReference>
<keyword evidence="1" id="KW-1133">Transmembrane helix</keyword>
<feature type="transmembrane region" description="Helical" evidence="1">
    <location>
        <begin position="385"/>
        <end position="405"/>
    </location>
</feature>
<accession>A0A7Y2H192</accession>
<dbReference type="Pfam" id="PF00873">
    <property type="entry name" value="ACR_tran"/>
    <property type="match status" value="1"/>
</dbReference>
<dbReference type="GO" id="GO:0005886">
    <property type="term" value="C:plasma membrane"/>
    <property type="evidence" value="ECO:0007669"/>
    <property type="project" value="TreeGrafter"/>
</dbReference>
<dbReference type="SUPFAM" id="SSF82714">
    <property type="entry name" value="Multidrug efflux transporter AcrB TolC docking domain, DN and DC subdomains"/>
    <property type="match status" value="1"/>
</dbReference>
<evidence type="ECO:0000313" key="2">
    <source>
        <dbReference type="EMBL" id="NNF05423.1"/>
    </source>
</evidence>
<dbReference type="Gene3D" id="3.30.70.1320">
    <property type="entry name" value="Multidrug efflux transporter AcrB pore domain like"/>
    <property type="match status" value="1"/>
</dbReference>
<comment type="caution">
    <text evidence="2">The sequence shown here is derived from an EMBL/GenBank/DDBJ whole genome shotgun (WGS) entry which is preliminary data.</text>
</comment>
<protein>
    <submittedName>
        <fullName evidence="2">AcrB/AcrD/AcrF family protein</fullName>
    </submittedName>
</protein>
<dbReference type="PANTHER" id="PTHR32063:SF0">
    <property type="entry name" value="SWARMING MOTILITY PROTEIN SWRC"/>
    <property type="match status" value="1"/>
</dbReference>
<dbReference type="InterPro" id="IPR001036">
    <property type="entry name" value="Acrflvin-R"/>
</dbReference>
<feature type="transmembrane region" description="Helical" evidence="1">
    <location>
        <begin position="411"/>
        <end position="432"/>
    </location>
</feature>
<feature type="transmembrane region" description="Helical" evidence="1">
    <location>
        <begin position="359"/>
        <end position="378"/>
    </location>
</feature>
<keyword evidence="1" id="KW-0812">Transmembrane</keyword>
<dbReference type="Gene3D" id="3.30.70.1430">
    <property type="entry name" value="Multidrug efflux transporter AcrB pore domain"/>
    <property type="match status" value="1"/>
</dbReference>
<dbReference type="Gene3D" id="3.30.2090.10">
    <property type="entry name" value="Multidrug efflux transporter AcrB TolC docking domain, DN and DC subdomains"/>
    <property type="match status" value="1"/>
</dbReference>
<dbReference type="AlphaFoldDB" id="A0A7Y2H192"/>
<dbReference type="SUPFAM" id="SSF82866">
    <property type="entry name" value="Multidrug efflux transporter AcrB transmembrane domain"/>
    <property type="match status" value="1"/>
</dbReference>
<feature type="non-terminal residue" evidence="2">
    <location>
        <position position="443"/>
    </location>
</feature>
<evidence type="ECO:0000313" key="3">
    <source>
        <dbReference type="Proteomes" id="UP000547674"/>
    </source>
</evidence>
<dbReference type="SUPFAM" id="SSF82693">
    <property type="entry name" value="Multidrug efflux transporter AcrB pore domain, PN1, PN2, PC1 and PC2 subdomains"/>
    <property type="match status" value="2"/>
</dbReference>
<proteinExistence type="predicted"/>
<dbReference type="PANTHER" id="PTHR32063">
    <property type="match status" value="1"/>
</dbReference>
<gene>
    <name evidence="2" type="ORF">HKN21_01555</name>
</gene>
<evidence type="ECO:0000256" key="1">
    <source>
        <dbReference type="SAM" id="Phobius"/>
    </source>
</evidence>
<dbReference type="InterPro" id="IPR027463">
    <property type="entry name" value="AcrB_DN_DC_subdom"/>
</dbReference>
<keyword evidence="1" id="KW-0472">Membrane</keyword>